<dbReference type="AlphaFoldDB" id="A0A8B6GV15"/>
<feature type="domain" description="Ras/Rap GTPase-activating protein SynGAP-like PH" evidence="1">
    <location>
        <begin position="7"/>
        <end position="40"/>
    </location>
</feature>
<proteinExistence type="predicted"/>
<dbReference type="OrthoDB" id="6147547at2759"/>
<organism evidence="2 3">
    <name type="scientific">Mytilus galloprovincialis</name>
    <name type="common">Mediterranean mussel</name>
    <dbReference type="NCBI Taxonomy" id="29158"/>
    <lineage>
        <taxon>Eukaryota</taxon>
        <taxon>Metazoa</taxon>
        <taxon>Spiralia</taxon>
        <taxon>Lophotrochozoa</taxon>
        <taxon>Mollusca</taxon>
        <taxon>Bivalvia</taxon>
        <taxon>Autobranchia</taxon>
        <taxon>Pteriomorphia</taxon>
        <taxon>Mytilida</taxon>
        <taxon>Mytiloidea</taxon>
        <taxon>Mytilidae</taxon>
        <taxon>Mytilinae</taxon>
        <taxon>Mytilus</taxon>
    </lineage>
</organism>
<evidence type="ECO:0000313" key="3">
    <source>
        <dbReference type="Proteomes" id="UP000596742"/>
    </source>
</evidence>
<dbReference type="InterPro" id="IPR057606">
    <property type="entry name" value="SynGAP1-like_PH"/>
</dbReference>
<gene>
    <name evidence="2" type="ORF">MGAL_10B006941</name>
</gene>
<accession>A0A8B6GV15</accession>
<evidence type="ECO:0000259" key="1">
    <source>
        <dbReference type="Pfam" id="PF25321"/>
    </source>
</evidence>
<keyword evidence="3" id="KW-1185">Reference proteome</keyword>
<reference evidence="2" key="1">
    <citation type="submission" date="2018-11" db="EMBL/GenBank/DDBJ databases">
        <authorList>
            <person name="Alioto T."/>
            <person name="Alioto T."/>
        </authorList>
    </citation>
    <scope>NUCLEOTIDE SEQUENCE</scope>
</reference>
<dbReference type="EMBL" id="UYJE01008980">
    <property type="protein sequence ID" value="VDI69033.1"/>
    <property type="molecule type" value="Genomic_DNA"/>
</dbReference>
<dbReference type="Pfam" id="PF25321">
    <property type="entry name" value="PH_RASGAP"/>
    <property type="match status" value="1"/>
</dbReference>
<dbReference type="Proteomes" id="UP000596742">
    <property type="component" value="Unassembled WGS sequence"/>
</dbReference>
<sequence length="50" mass="5627">MDTSSSTPSKIANFFIRKGFKGNLKRTKSVTKLEKIDRKRAASNLSDHES</sequence>
<comment type="caution">
    <text evidence="2">The sequence shown here is derived from an EMBL/GenBank/DDBJ whole genome shotgun (WGS) entry which is preliminary data.</text>
</comment>
<evidence type="ECO:0000313" key="2">
    <source>
        <dbReference type="EMBL" id="VDI69033.1"/>
    </source>
</evidence>
<protein>
    <recommendedName>
        <fullName evidence="1">Ras/Rap GTPase-activating protein SynGAP-like PH domain-containing protein</fullName>
    </recommendedName>
</protein>
<name>A0A8B6GV15_MYTGA</name>